<dbReference type="InterPro" id="IPR009003">
    <property type="entry name" value="Peptidase_S1_PA"/>
</dbReference>
<name>A0A7R8D5W9_LEPSM</name>
<accession>A0A7R8D5W9</accession>
<reference evidence="1" key="1">
    <citation type="submission" date="2021-02" db="EMBL/GenBank/DDBJ databases">
        <authorList>
            <person name="Bekaert M."/>
        </authorList>
    </citation>
    <scope>NUCLEOTIDE SEQUENCE</scope>
    <source>
        <strain evidence="1">IoA-00</strain>
    </source>
</reference>
<protein>
    <submittedName>
        <fullName evidence="1">(salmon louse) hypothetical protein</fullName>
    </submittedName>
</protein>
<sequence length="104" mass="12047">MVFKTELLKVLFHMRVTTGENNIAIIALHERLVWKDRVLPDCFSNDYFPIKDGQSATFSGSDIVYTWSYVPFVQFSIVKKLGEKISTKIGKKKKYHLCTTKKTQ</sequence>
<dbReference type="AlphaFoldDB" id="A0A7R8D5W9"/>
<evidence type="ECO:0000313" key="2">
    <source>
        <dbReference type="Proteomes" id="UP000675881"/>
    </source>
</evidence>
<dbReference type="Proteomes" id="UP000675881">
    <property type="component" value="Chromosome 9"/>
</dbReference>
<proteinExistence type="predicted"/>
<organism evidence="1 2">
    <name type="scientific">Lepeophtheirus salmonis</name>
    <name type="common">Salmon louse</name>
    <name type="synonym">Caligus salmonis</name>
    <dbReference type="NCBI Taxonomy" id="72036"/>
    <lineage>
        <taxon>Eukaryota</taxon>
        <taxon>Metazoa</taxon>
        <taxon>Ecdysozoa</taxon>
        <taxon>Arthropoda</taxon>
        <taxon>Crustacea</taxon>
        <taxon>Multicrustacea</taxon>
        <taxon>Hexanauplia</taxon>
        <taxon>Copepoda</taxon>
        <taxon>Siphonostomatoida</taxon>
        <taxon>Caligidae</taxon>
        <taxon>Lepeophtheirus</taxon>
    </lineage>
</organism>
<keyword evidence="2" id="KW-1185">Reference proteome</keyword>
<dbReference type="SUPFAM" id="SSF50494">
    <property type="entry name" value="Trypsin-like serine proteases"/>
    <property type="match status" value="1"/>
</dbReference>
<evidence type="ECO:0000313" key="1">
    <source>
        <dbReference type="EMBL" id="CAF3038022.1"/>
    </source>
</evidence>
<gene>
    <name evidence="1" type="ORF">LSAA_14643</name>
</gene>
<dbReference type="EMBL" id="HG994588">
    <property type="protein sequence ID" value="CAF3038022.1"/>
    <property type="molecule type" value="Genomic_DNA"/>
</dbReference>